<dbReference type="InterPro" id="IPR001229">
    <property type="entry name" value="Jacalin-like_lectin_dom"/>
</dbReference>
<evidence type="ECO:0000259" key="2">
    <source>
        <dbReference type="PROSITE" id="PS51752"/>
    </source>
</evidence>
<protein>
    <recommendedName>
        <fullName evidence="2">Jacalin-type lectin domain-containing protein</fullName>
    </recommendedName>
</protein>
<keyword evidence="1" id="KW-0732">Signal</keyword>
<proteinExistence type="predicted"/>
<keyword evidence="4" id="KW-1185">Reference proteome</keyword>
<dbReference type="Gene3D" id="2.100.10.30">
    <property type="entry name" value="Jacalin-like lectin domain"/>
    <property type="match status" value="1"/>
</dbReference>
<evidence type="ECO:0000256" key="1">
    <source>
        <dbReference type="SAM" id="SignalP"/>
    </source>
</evidence>
<feature type="domain" description="Jacalin-type lectin" evidence="2">
    <location>
        <begin position="25"/>
        <end position="154"/>
    </location>
</feature>
<sequence>MRFFSPVLTAVALGVAAQDDSPIGAIFSEVFGGQNQDTLSTDSGIVSAGETVHSISIRTGQGVNGVGINLTDYWGKKANGGNEFVKCMEAHWGDSNGKTRIRYIKLTTDTGKSISGGTTTTKTATICAPDGFELGGFIGYAGVGPDAVGVIWTNLQPID</sequence>
<organism evidence="3 4">
    <name type="scientific">Phytophthora sojae (strain P6497)</name>
    <name type="common">Soybean stem and root rot agent</name>
    <name type="synonym">Phytophthora megasperma f. sp. glycines</name>
    <dbReference type="NCBI Taxonomy" id="1094619"/>
    <lineage>
        <taxon>Eukaryota</taxon>
        <taxon>Sar</taxon>
        <taxon>Stramenopiles</taxon>
        <taxon>Oomycota</taxon>
        <taxon>Peronosporomycetes</taxon>
        <taxon>Peronosporales</taxon>
        <taxon>Peronosporaceae</taxon>
        <taxon>Phytophthora</taxon>
    </lineage>
</organism>
<gene>
    <name evidence="3" type="ORF">PHYSODRAFT_299054</name>
</gene>
<dbReference type="AlphaFoldDB" id="G4ZB24"/>
<dbReference type="SMR" id="G4ZB24"/>
<dbReference type="SUPFAM" id="SSF51101">
    <property type="entry name" value="Mannose-binding lectins"/>
    <property type="match status" value="1"/>
</dbReference>
<dbReference type="InterPro" id="IPR036404">
    <property type="entry name" value="Jacalin-like_lectin_dom_sf"/>
</dbReference>
<dbReference type="RefSeq" id="XP_009523960.1">
    <property type="nucleotide sequence ID" value="XM_009525665.1"/>
</dbReference>
<evidence type="ECO:0000313" key="4">
    <source>
        <dbReference type="Proteomes" id="UP000002640"/>
    </source>
</evidence>
<dbReference type="InParanoid" id="G4ZB24"/>
<dbReference type="EMBL" id="JH159153">
    <property type="protein sequence ID" value="EGZ21243.1"/>
    <property type="molecule type" value="Genomic_DNA"/>
</dbReference>
<reference evidence="3 4" key="1">
    <citation type="journal article" date="2006" name="Science">
        <title>Phytophthora genome sequences uncover evolutionary origins and mechanisms of pathogenesis.</title>
        <authorList>
            <person name="Tyler B.M."/>
            <person name="Tripathy S."/>
            <person name="Zhang X."/>
            <person name="Dehal P."/>
            <person name="Jiang R.H."/>
            <person name="Aerts A."/>
            <person name="Arredondo F.D."/>
            <person name="Baxter L."/>
            <person name="Bensasson D."/>
            <person name="Beynon J.L."/>
            <person name="Chapman J."/>
            <person name="Damasceno C.M."/>
            <person name="Dorrance A.E."/>
            <person name="Dou D."/>
            <person name="Dickerman A.W."/>
            <person name="Dubchak I.L."/>
            <person name="Garbelotto M."/>
            <person name="Gijzen M."/>
            <person name="Gordon S.G."/>
            <person name="Govers F."/>
            <person name="Grunwald N.J."/>
            <person name="Huang W."/>
            <person name="Ivors K.L."/>
            <person name="Jones R.W."/>
            <person name="Kamoun S."/>
            <person name="Krampis K."/>
            <person name="Lamour K.H."/>
            <person name="Lee M.K."/>
            <person name="McDonald W.H."/>
            <person name="Medina M."/>
            <person name="Meijer H.J."/>
            <person name="Nordberg E.K."/>
            <person name="Maclean D.J."/>
            <person name="Ospina-Giraldo M.D."/>
            <person name="Morris P.F."/>
            <person name="Phuntumart V."/>
            <person name="Putnam N.H."/>
            <person name="Rash S."/>
            <person name="Rose J.K."/>
            <person name="Sakihama Y."/>
            <person name="Salamov A.A."/>
            <person name="Savidor A."/>
            <person name="Scheuring C.F."/>
            <person name="Smith B.M."/>
            <person name="Sobral B.W."/>
            <person name="Terry A."/>
            <person name="Torto-Alalibo T.A."/>
            <person name="Win J."/>
            <person name="Xu Z."/>
            <person name="Zhang H."/>
            <person name="Grigoriev I.V."/>
            <person name="Rokhsar D.S."/>
            <person name="Boore J.L."/>
        </authorList>
    </citation>
    <scope>NUCLEOTIDE SEQUENCE [LARGE SCALE GENOMIC DNA]</scope>
    <source>
        <strain evidence="3 4">P6497</strain>
    </source>
</reference>
<evidence type="ECO:0000313" key="3">
    <source>
        <dbReference type="EMBL" id="EGZ21243.1"/>
    </source>
</evidence>
<name>G4ZB24_PHYSP</name>
<accession>G4ZB24</accession>
<dbReference type="KEGG" id="psoj:PHYSODRAFT_299054"/>
<dbReference type="Proteomes" id="UP000002640">
    <property type="component" value="Unassembled WGS sequence"/>
</dbReference>
<dbReference type="Pfam" id="PF01419">
    <property type="entry name" value="Jacalin"/>
    <property type="match status" value="1"/>
</dbReference>
<dbReference type="PROSITE" id="PS51752">
    <property type="entry name" value="JACALIN_LECTIN"/>
    <property type="match status" value="1"/>
</dbReference>
<feature type="chain" id="PRO_5003472290" description="Jacalin-type lectin domain-containing protein" evidence="1">
    <location>
        <begin position="18"/>
        <end position="159"/>
    </location>
</feature>
<dbReference type="GeneID" id="20641689"/>
<feature type="signal peptide" evidence="1">
    <location>
        <begin position="1"/>
        <end position="17"/>
    </location>
</feature>